<dbReference type="OrthoDB" id="8320584at2"/>
<dbReference type="PANTHER" id="PTHR39576">
    <property type="entry name" value="ATTACHING AND EFFACING PROTEIN HOMOLOG-RELATED-RELATED"/>
    <property type="match status" value="1"/>
</dbReference>
<dbReference type="InterPro" id="IPR024519">
    <property type="entry name" value="IAT_beta"/>
</dbReference>
<dbReference type="RefSeq" id="WP_002441029.1">
    <property type="nucleotide sequence ID" value="NC_017910.1"/>
</dbReference>
<dbReference type="AlphaFoldDB" id="I2B8X2"/>
<keyword evidence="5" id="KW-1185">Reference proteome</keyword>
<dbReference type="Proteomes" id="UP000001955">
    <property type="component" value="Chromosome"/>
</dbReference>
<evidence type="ECO:0000313" key="4">
    <source>
        <dbReference type="EMBL" id="AFJ46976.1"/>
    </source>
</evidence>
<dbReference type="PANTHER" id="PTHR39576:SF1">
    <property type="entry name" value="INVASIN"/>
    <property type="match status" value="1"/>
</dbReference>
<dbReference type="KEGG" id="ebt:EBL_c18820"/>
<organism evidence="4 5">
    <name type="scientific">Shimwellia blattae (strain ATCC 29907 / DSM 4481 / JCM 1650 / NBRC 105725 / CDC 9005-74)</name>
    <name type="common">Escherichia blattae</name>
    <dbReference type="NCBI Taxonomy" id="630626"/>
    <lineage>
        <taxon>Bacteria</taxon>
        <taxon>Pseudomonadati</taxon>
        <taxon>Pseudomonadota</taxon>
        <taxon>Gammaproteobacteria</taxon>
        <taxon>Enterobacterales</taxon>
        <taxon>Enterobacteriaceae</taxon>
        <taxon>Shimwellia</taxon>
    </lineage>
</organism>
<feature type="domain" description="Inverse autotransporter beta-domain" evidence="3">
    <location>
        <begin position="57"/>
        <end position="335"/>
    </location>
</feature>
<dbReference type="NCBIfam" id="NF007556">
    <property type="entry name" value="PRK10177.1"/>
    <property type="match status" value="1"/>
</dbReference>
<evidence type="ECO:0000256" key="1">
    <source>
        <dbReference type="ARBA" id="ARBA00010116"/>
    </source>
</evidence>
<dbReference type="InterPro" id="IPR051715">
    <property type="entry name" value="Intimin-Invasin_domain"/>
</dbReference>
<dbReference type="Pfam" id="PF11924">
    <property type="entry name" value="IAT_beta"/>
    <property type="match status" value="1"/>
</dbReference>
<name>I2B8X2_SHIBC</name>
<keyword evidence="2" id="KW-0732">Signal</keyword>
<dbReference type="FunFam" id="2.40.160.160:FF:000001">
    <property type="entry name" value="Intimin-like inverse autotransporter SinH"/>
    <property type="match status" value="1"/>
</dbReference>
<protein>
    <submittedName>
        <fullName evidence="4">Putative invasin</fullName>
    </submittedName>
</protein>
<dbReference type="STRING" id="630626.EBL_c18820"/>
<accession>K6URN0</accession>
<feature type="signal peptide" evidence="2">
    <location>
        <begin position="1"/>
        <end position="26"/>
    </location>
</feature>
<dbReference type="InterPro" id="IPR038177">
    <property type="entry name" value="IAT_beta_sf"/>
</dbReference>
<dbReference type="EMBL" id="CP001560">
    <property type="protein sequence ID" value="AFJ46976.1"/>
    <property type="molecule type" value="Genomic_DNA"/>
</dbReference>
<accession>I2B8X2</accession>
<dbReference type="eggNOG" id="COG4932">
    <property type="taxonomic scope" value="Bacteria"/>
</dbReference>
<dbReference type="PATRIC" id="fig|630626.3.peg.1827"/>
<sequence length="478" mass="52996">MPFCHSLPRLLLFCTAFYYAPLSVFAAPLTPDQQADTLPDLGIKDDSGDYARHLATMLKSFGEASMTDNGLDTGEQARVFALGQLKDVLEQQLLTQTSDLLSPWGNATLNLAVNNEGQFTGSNGSFFAPLVDNNRYLTWSQLGMTWQEQGAVANWGVGQRWIQGNWLLGYNTFYDRQFADSLSRAGVGAEAWGEYLRFSANYYHPLSGWSRKGGVQEQRMAQGYDVSARAWLPFYRYINTSLSLEQYFGNRVDLFNNGTGAKDPLAVNLGLSYTPVPLVTITAQHKYGESGNSQDNLALKLNYRFGVPLDKQLSASEVAASRSLRGSRYDTVERIDVPVVAYRQRKTLSAFLATPPWDVQPGESVVLKLQVVAPAGIRSITWQGDIQALSLTPGADNHSTEGWSIIMPRWNDNPGAANSWQISAIIEDNNGRRVTSNWITLQLQAPLTHWPAADDRYRLPSEPLKDPLLVNPDGSFNP</sequence>
<dbReference type="GO" id="GO:0009279">
    <property type="term" value="C:cell outer membrane"/>
    <property type="evidence" value="ECO:0007669"/>
    <property type="project" value="TreeGrafter"/>
</dbReference>
<evidence type="ECO:0000259" key="3">
    <source>
        <dbReference type="Pfam" id="PF11924"/>
    </source>
</evidence>
<dbReference type="HOGENOM" id="CLU_000210_6_0_6"/>
<proteinExistence type="inferred from homology"/>
<reference evidence="4 5" key="1">
    <citation type="journal article" date="2012" name="J. Bacteriol.">
        <title>Complete genome sequence of the B12-producing Shimwellia blattae strain DSM 4481, isolated from a cockroach.</title>
        <authorList>
            <person name="Brzuszkiewicz E."/>
            <person name="Waschkowitz T."/>
            <person name="Wiezer A."/>
            <person name="Daniel R."/>
        </authorList>
    </citation>
    <scope>NUCLEOTIDE SEQUENCE [LARGE SCALE GENOMIC DNA]</scope>
    <source>
        <strain evidence="5">ATCC 29907 / DSM 4481 / JCM 1650 / NBRC 105725 / CDC 9005-74</strain>
    </source>
</reference>
<evidence type="ECO:0000313" key="5">
    <source>
        <dbReference type="Proteomes" id="UP000001955"/>
    </source>
</evidence>
<gene>
    <name evidence="4" type="ordered locus">EBL_c18820</name>
</gene>
<dbReference type="Gene3D" id="2.40.160.160">
    <property type="entry name" value="Inverse autotransporter, beta-domain"/>
    <property type="match status" value="1"/>
</dbReference>
<comment type="similarity">
    <text evidence="1">Belongs to the intimin/invasin family.</text>
</comment>
<feature type="chain" id="PRO_5003655792" evidence="2">
    <location>
        <begin position="27"/>
        <end position="478"/>
    </location>
</feature>
<evidence type="ECO:0000256" key="2">
    <source>
        <dbReference type="SAM" id="SignalP"/>
    </source>
</evidence>